<dbReference type="AlphaFoldDB" id="A0A9W9JZZ6"/>
<protein>
    <submittedName>
        <fullName evidence="2">Uncharacterized protein</fullName>
    </submittedName>
</protein>
<reference evidence="2" key="1">
    <citation type="submission" date="2022-11" db="EMBL/GenBank/DDBJ databases">
        <authorList>
            <person name="Petersen C."/>
        </authorList>
    </citation>
    <scope>NUCLEOTIDE SEQUENCE</scope>
    <source>
        <strain evidence="2">IBT 30069</strain>
    </source>
</reference>
<feature type="region of interest" description="Disordered" evidence="1">
    <location>
        <begin position="117"/>
        <end position="203"/>
    </location>
</feature>
<feature type="compositionally biased region" description="Low complexity" evidence="1">
    <location>
        <begin position="160"/>
        <end position="199"/>
    </location>
</feature>
<dbReference type="Proteomes" id="UP001149165">
    <property type="component" value="Unassembled WGS sequence"/>
</dbReference>
<comment type="caution">
    <text evidence="2">The sequence shown here is derived from an EMBL/GenBank/DDBJ whole genome shotgun (WGS) entry which is preliminary data.</text>
</comment>
<dbReference type="OrthoDB" id="10261951at2759"/>
<name>A0A9W9JZZ6_9EURO</name>
<reference evidence="2" key="2">
    <citation type="journal article" date="2023" name="IMA Fungus">
        <title>Comparative genomic study of the Penicillium genus elucidates a diverse pangenome and 15 lateral gene transfer events.</title>
        <authorList>
            <person name="Petersen C."/>
            <person name="Sorensen T."/>
            <person name="Nielsen M.R."/>
            <person name="Sondergaard T.E."/>
            <person name="Sorensen J.L."/>
            <person name="Fitzpatrick D.A."/>
            <person name="Frisvad J.C."/>
            <person name="Nielsen K.L."/>
        </authorList>
    </citation>
    <scope>NUCLEOTIDE SEQUENCE</scope>
    <source>
        <strain evidence="2">IBT 30069</strain>
    </source>
</reference>
<sequence>MNANSLPDFKVIPYESEESLYNEKTANEPISLKTSSSWTYCGPLLSLDPDNLPASFETWADATINGSPTAPLLSFLEFVHDFLSSNNISHYWITIRAEKESLTSKFTKPRWHTDDLFFCPPTPPSTTSSQSSGHRRRSSLNILNISRSKAPRRRSEDQNSPTSTSTSTGTGTGTGTPSPSSSSGASPSISPAQIPTSSPNPTNWKLTTTLLGPGTLFIAQETTPQARKIQQTIKKAIRSRDPEHFCPSVRCAGCAEAAEEVRERLVSELSGHKTVQAQKGECAFFRVGEETGAMHSEPVWEGDGDRIFVNVVPGDERDLKVLMAKWGMEYPRAWCVGLPLQMAEVNWKGIDGF</sequence>
<dbReference type="EMBL" id="JAPQKH010000007">
    <property type="protein sequence ID" value="KAJ5087735.1"/>
    <property type="molecule type" value="Genomic_DNA"/>
</dbReference>
<evidence type="ECO:0000313" key="2">
    <source>
        <dbReference type="EMBL" id="KAJ5087735.1"/>
    </source>
</evidence>
<gene>
    <name evidence="2" type="ORF">N7456_011351</name>
</gene>
<organism evidence="2 3">
    <name type="scientific">Penicillium angulare</name>
    <dbReference type="NCBI Taxonomy" id="116970"/>
    <lineage>
        <taxon>Eukaryota</taxon>
        <taxon>Fungi</taxon>
        <taxon>Dikarya</taxon>
        <taxon>Ascomycota</taxon>
        <taxon>Pezizomycotina</taxon>
        <taxon>Eurotiomycetes</taxon>
        <taxon>Eurotiomycetidae</taxon>
        <taxon>Eurotiales</taxon>
        <taxon>Aspergillaceae</taxon>
        <taxon>Penicillium</taxon>
    </lineage>
</organism>
<evidence type="ECO:0000313" key="3">
    <source>
        <dbReference type="Proteomes" id="UP001149165"/>
    </source>
</evidence>
<proteinExistence type="predicted"/>
<evidence type="ECO:0000256" key="1">
    <source>
        <dbReference type="SAM" id="MobiDB-lite"/>
    </source>
</evidence>
<keyword evidence="3" id="KW-1185">Reference proteome</keyword>
<accession>A0A9W9JZZ6</accession>